<dbReference type="RefSeq" id="WP_166179054.1">
    <property type="nucleotide sequence ID" value="NZ_CP045119.1"/>
</dbReference>
<reference evidence="1 2" key="1">
    <citation type="submission" date="2019-10" db="EMBL/GenBank/DDBJ databases">
        <title>Rubrobacter sp nov SCSIO 52090 isolated from a deep-sea sediment in the South China Sea.</title>
        <authorList>
            <person name="Chen R.W."/>
        </authorList>
    </citation>
    <scope>NUCLEOTIDE SEQUENCE [LARGE SCALE GENOMIC DNA]</scope>
    <source>
        <strain evidence="1 2">SCSIO 52909</strain>
    </source>
</reference>
<dbReference type="Proteomes" id="UP000501452">
    <property type="component" value="Chromosome"/>
</dbReference>
<organism evidence="1 2">
    <name type="scientific">Rubrobacter tropicus</name>
    <dbReference type="NCBI Taxonomy" id="2653851"/>
    <lineage>
        <taxon>Bacteria</taxon>
        <taxon>Bacillati</taxon>
        <taxon>Actinomycetota</taxon>
        <taxon>Rubrobacteria</taxon>
        <taxon>Rubrobacterales</taxon>
        <taxon>Rubrobacteraceae</taxon>
        <taxon>Rubrobacter</taxon>
    </lineage>
</organism>
<dbReference type="AlphaFoldDB" id="A0A6G8QDX2"/>
<protein>
    <submittedName>
        <fullName evidence="1">Uncharacterized protein</fullName>
    </submittedName>
</protein>
<sequence>MLRGLARPKLRDALVALLTRIRMGTGGFAVKAEAEGADGRTHACSVNGHGVGHATGIVATLAAESLYTSPRAASISHIEQLFNPAEFFRRAADHRLTVDPGTPHLPAT</sequence>
<accession>A0A6G8QDX2</accession>
<gene>
    <name evidence="1" type="ORF">GBA63_19850</name>
</gene>
<proteinExistence type="predicted"/>
<evidence type="ECO:0000313" key="2">
    <source>
        <dbReference type="Proteomes" id="UP000501452"/>
    </source>
</evidence>
<name>A0A6G8QDX2_9ACTN</name>
<evidence type="ECO:0000313" key="1">
    <source>
        <dbReference type="EMBL" id="QIN84653.1"/>
    </source>
</evidence>
<dbReference type="EMBL" id="CP045119">
    <property type="protein sequence ID" value="QIN84653.1"/>
    <property type="molecule type" value="Genomic_DNA"/>
</dbReference>
<keyword evidence="2" id="KW-1185">Reference proteome</keyword>
<dbReference type="KEGG" id="rub:GBA63_19850"/>